<accession>M0MZC6</accession>
<dbReference type="PANTHER" id="PTHR12227">
    <property type="entry name" value="GLYCERATE KINASE"/>
    <property type="match status" value="1"/>
</dbReference>
<dbReference type="OrthoDB" id="10741at2157"/>
<dbReference type="SUPFAM" id="SSF82544">
    <property type="entry name" value="GckA/TtuD-like"/>
    <property type="match status" value="1"/>
</dbReference>
<comment type="caution">
    <text evidence="3">The sequence shown here is derived from an EMBL/GenBank/DDBJ whole genome shotgun (WGS) entry which is preliminary data.</text>
</comment>
<dbReference type="InterPro" id="IPR039760">
    <property type="entry name" value="MOFRL_protein"/>
</dbReference>
<dbReference type="InterPro" id="IPR037035">
    <property type="entry name" value="GK-like_C_sf"/>
</dbReference>
<evidence type="ECO:0000259" key="2">
    <source>
        <dbReference type="Pfam" id="PF13660"/>
    </source>
</evidence>
<keyword evidence="4" id="KW-1185">Reference proteome</keyword>
<dbReference type="RefSeq" id="WP_005044102.1">
    <property type="nucleotide sequence ID" value="NZ_AOME01000070.1"/>
</dbReference>
<feature type="domain" description="MOFRL" evidence="1">
    <location>
        <begin position="334"/>
        <end position="435"/>
    </location>
</feature>
<dbReference type="InterPro" id="IPR025286">
    <property type="entry name" value="MOFRL_assoc_dom"/>
</dbReference>
<evidence type="ECO:0000313" key="4">
    <source>
        <dbReference type="Proteomes" id="UP000011625"/>
    </source>
</evidence>
<organism evidence="3 4">
    <name type="scientific">Halococcus salifodinae DSM 8989</name>
    <dbReference type="NCBI Taxonomy" id="1227456"/>
    <lineage>
        <taxon>Archaea</taxon>
        <taxon>Methanobacteriati</taxon>
        <taxon>Methanobacteriota</taxon>
        <taxon>Stenosarchaea group</taxon>
        <taxon>Halobacteria</taxon>
        <taxon>Halobacteriales</taxon>
        <taxon>Halococcaceae</taxon>
        <taxon>Halococcus</taxon>
    </lineage>
</organism>
<evidence type="ECO:0000259" key="1">
    <source>
        <dbReference type="Pfam" id="PF05161"/>
    </source>
</evidence>
<evidence type="ECO:0000313" key="3">
    <source>
        <dbReference type="EMBL" id="EMA50658.1"/>
    </source>
</evidence>
<reference evidence="3 4" key="1">
    <citation type="journal article" date="2014" name="PLoS Genet.">
        <title>Phylogenetically driven sequencing of extremely halophilic archaea reveals strategies for static and dynamic osmo-response.</title>
        <authorList>
            <person name="Becker E.A."/>
            <person name="Seitzer P.M."/>
            <person name="Tritt A."/>
            <person name="Larsen D."/>
            <person name="Krusor M."/>
            <person name="Yao A.I."/>
            <person name="Wu D."/>
            <person name="Madern D."/>
            <person name="Eisen J.A."/>
            <person name="Darling A.E."/>
            <person name="Facciotti M.T."/>
        </authorList>
    </citation>
    <scope>NUCLEOTIDE SEQUENCE [LARGE SCALE GENOMIC DNA]</scope>
    <source>
        <strain evidence="3 4">DSM 8989</strain>
    </source>
</reference>
<proteinExistence type="predicted"/>
<dbReference type="PATRIC" id="fig|1227456.3.peg.2693"/>
<dbReference type="AlphaFoldDB" id="M0MZC6"/>
<dbReference type="Pfam" id="PF05161">
    <property type="entry name" value="MOFRL"/>
    <property type="match status" value="1"/>
</dbReference>
<dbReference type="Proteomes" id="UP000011625">
    <property type="component" value="Unassembled WGS sequence"/>
</dbReference>
<dbReference type="InterPro" id="IPR038614">
    <property type="entry name" value="GK_N_sf"/>
</dbReference>
<name>M0MZC6_9EURY</name>
<dbReference type="GO" id="GO:0005737">
    <property type="term" value="C:cytoplasm"/>
    <property type="evidence" value="ECO:0007669"/>
    <property type="project" value="TreeGrafter"/>
</dbReference>
<keyword evidence="3" id="KW-0670">Pyruvate</keyword>
<dbReference type="Gene3D" id="3.40.1480.10">
    <property type="entry name" value="MOFRL domain"/>
    <property type="match status" value="1"/>
</dbReference>
<dbReference type="EMBL" id="AOME01000070">
    <property type="protein sequence ID" value="EMA50658.1"/>
    <property type="molecule type" value="Genomic_DNA"/>
</dbReference>
<feature type="domain" description="MOFRL-associated" evidence="2">
    <location>
        <begin position="17"/>
        <end position="250"/>
    </location>
</feature>
<dbReference type="Pfam" id="PF13660">
    <property type="entry name" value="DUF4147"/>
    <property type="match status" value="1"/>
</dbReference>
<dbReference type="InterPro" id="IPR007835">
    <property type="entry name" value="MOFRL"/>
</dbReference>
<dbReference type="PANTHER" id="PTHR12227:SF0">
    <property type="entry name" value="GLYCERATE KINASE"/>
    <property type="match status" value="1"/>
</dbReference>
<dbReference type="GO" id="GO:0008887">
    <property type="term" value="F:glycerate kinase activity"/>
    <property type="evidence" value="ECO:0007669"/>
    <property type="project" value="InterPro"/>
</dbReference>
<dbReference type="Gene3D" id="3.40.50.10180">
    <property type="entry name" value="Glycerate kinase, MOFRL-like N-terminal domain"/>
    <property type="match status" value="1"/>
</dbReference>
<protein>
    <submittedName>
        <fullName evidence="3">Hydroxypyruvate reductase</fullName>
    </submittedName>
</protein>
<gene>
    <name evidence="3" type="ORF">C450_13307</name>
</gene>
<dbReference type="STRING" id="1227456.C450_13307"/>
<sequence length="448" mass="44792">MTRDDAPIEAATPRAVARSCIDAGVEAAHPATVVEDAVSLTEDGLEIDGAVYDLASYDDVLVLGGGNAAGKVAAALESILGDRLTGGVVVTDVPEPLSTIDVVTGSHPTPNERGVAGAERVLAHATGATADTLVLGVITGGGSALLPAPAGDVTLADLQTVTDDLLGTGATIHEINAVRKHLSAIKGGRLAAAAAPATVVGLLLSDVVGDDLDVIASGPLVPDSSTYADALDVIDRYDVTLPPRAERHLERGTEGDLAETPTPDADAFARVETHVLANGLTALRAAADTAADHGYTPLVLSSRVRGEAHEAAKTHVGIAEEIRATGTPLDPPAVVLSGGETTVTLSTGSGAGGPNQEFALSAAIELDADGIVVGSVDTDGIDGASDAAGAIIDAKTVDGTTKEARAALASNEAAPFLEAADALVETGPTGTNVNDLRVLVVDDTEATN</sequence>